<reference evidence="2" key="1">
    <citation type="submission" date="2024-02" db="EMBL/GenBank/DDBJ databases">
        <authorList>
            <consortium name="ELIXIR-Norway"/>
            <consortium name="Elixir Norway"/>
        </authorList>
    </citation>
    <scope>NUCLEOTIDE SEQUENCE</scope>
</reference>
<dbReference type="Gene3D" id="3.90.180.10">
    <property type="entry name" value="Medium-chain alcohol dehydrogenases, catalytic domain"/>
    <property type="match status" value="1"/>
</dbReference>
<protein>
    <recommendedName>
        <fullName evidence="1">Enoyl reductase (ER) domain-containing protein</fullName>
    </recommendedName>
</protein>
<dbReference type="InterPro" id="IPR013154">
    <property type="entry name" value="ADH-like_N"/>
</dbReference>
<dbReference type="Pfam" id="PF13602">
    <property type="entry name" value="ADH_zinc_N_2"/>
    <property type="match status" value="1"/>
</dbReference>
<dbReference type="CDD" id="cd08267">
    <property type="entry name" value="MDR1"/>
    <property type="match status" value="1"/>
</dbReference>
<dbReference type="SMART" id="SM00829">
    <property type="entry name" value="PKS_ER"/>
    <property type="match status" value="1"/>
</dbReference>
<dbReference type="InterPro" id="IPR052733">
    <property type="entry name" value="Chloroplast_QOR"/>
</dbReference>
<dbReference type="SUPFAM" id="SSF50129">
    <property type="entry name" value="GroES-like"/>
    <property type="match status" value="1"/>
</dbReference>
<dbReference type="Pfam" id="PF08240">
    <property type="entry name" value="ADH_N"/>
    <property type="match status" value="1"/>
</dbReference>
<dbReference type="InterPro" id="IPR011032">
    <property type="entry name" value="GroES-like_sf"/>
</dbReference>
<dbReference type="PANTHER" id="PTHR44013:SF1">
    <property type="entry name" value="ZINC-TYPE ALCOHOL DEHYDROGENASE-LIKE PROTEIN C16A3.02C"/>
    <property type="match status" value="1"/>
</dbReference>
<evidence type="ECO:0000313" key="2">
    <source>
        <dbReference type="EMBL" id="CAK9236444.1"/>
    </source>
</evidence>
<evidence type="ECO:0000259" key="1">
    <source>
        <dbReference type="SMART" id="SM00829"/>
    </source>
</evidence>
<organism evidence="2 3">
    <name type="scientific">Sphagnum troendelagicum</name>
    <dbReference type="NCBI Taxonomy" id="128251"/>
    <lineage>
        <taxon>Eukaryota</taxon>
        <taxon>Viridiplantae</taxon>
        <taxon>Streptophyta</taxon>
        <taxon>Embryophyta</taxon>
        <taxon>Bryophyta</taxon>
        <taxon>Sphagnophytina</taxon>
        <taxon>Sphagnopsida</taxon>
        <taxon>Sphagnales</taxon>
        <taxon>Sphagnaceae</taxon>
        <taxon>Sphagnum</taxon>
    </lineage>
</organism>
<dbReference type="Proteomes" id="UP001497512">
    <property type="component" value="Chromosome 9"/>
</dbReference>
<dbReference type="InterPro" id="IPR020843">
    <property type="entry name" value="ER"/>
</dbReference>
<feature type="domain" description="Enoyl reductase (ER)" evidence="1">
    <location>
        <begin position="17"/>
        <end position="326"/>
    </location>
</feature>
<dbReference type="EMBL" id="OZ019901">
    <property type="protein sequence ID" value="CAK9236444.1"/>
    <property type="molecule type" value="Genomic_DNA"/>
</dbReference>
<accession>A0ABP0V222</accession>
<proteinExistence type="predicted"/>
<name>A0ABP0V222_9BRYO</name>
<dbReference type="SUPFAM" id="SSF51735">
    <property type="entry name" value="NAD(P)-binding Rossmann-fold domains"/>
    <property type="match status" value="1"/>
</dbReference>
<sequence length="330" mass="35082">MVNMMRAVQYSTYGGDGPSSLKLVDIPVPKPKKGEVLVKVDVAGINTVDWKIQGGLLKHILPLKFPHIPGTDISGEVVSVGPGVENFIPGDKVISCVGVLRGGSLAEYAIAPIKSTVKRPPTITPVEGASVPVTGLTALQSAKNMAGIRLDGSSNLNVLITAASGGVGTLYVQLAKLGGCFVTATCGARNMALVKNLGADEVVDYKTPEGMRYKSPSGRKYDVVVHLAPYQPLEAFKAELAPEGMVMDMTPTFKTVARNWYNKLTFSKQKFLPFGMIPNATDLQEVIDLVEAGKLKVIVDSTYPLEKSADAWARSIKGHATGKVLVSCNN</sequence>
<dbReference type="PANTHER" id="PTHR44013">
    <property type="entry name" value="ZINC-TYPE ALCOHOL DEHYDROGENASE-LIKE PROTEIN C16A3.02C"/>
    <property type="match status" value="1"/>
</dbReference>
<evidence type="ECO:0000313" key="3">
    <source>
        <dbReference type="Proteomes" id="UP001497512"/>
    </source>
</evidence>
<gene>
    <name evidence="2" type="ORF">CSSPTR1EN2_LOCUS22895</name>
</gene>
<keyword evidence="3" id="KW-1185">Reference proteome</keyword>
<dbReference type="InterPro" id="IPR036291">
    <property type="entry name" value="NAD(P)-bd_dom_sf"/>
</dbReference>
<dbReference type="Gene3D" id="3.40.50.720">
    <property type="entry name" value="NAD(P)-binding Rossmann-like Domain"/>
    <property type="match status" value="1"/>
</dbReference>